<evidence type="ECO:0000313" key="3">
    <source>
        <dbReference type="Proteomes" id="UP001186944"/>
    </source>
</evidence>
<proteinExistence type="predicted"/>
<evidence type="ECO:0000313" key="2">
    <source>
        <dbReference type="EMBL" id="KAK3094670.1"/>
    </source>
</evidence>
<reference evidence="2" key="1">
    <citation type="submission" date="2019-08" db="EMBL/GenBank/DDBJ databases">
        <title>The improved chromosome-level genome for the pearl oyster Pinctada fucata martensii using PacBio sequencing and Hi-C.</title>
        <authorList>
            <person name="Zheng Z."/>
        </authorList>
    </citation>
    <scope>NUCLEOTIDE SEQUENCE</scope>
    <source>
        <strain evidence="2">ZZ-2019</strain>
        <tissue evidence="2">Adductor muscle</tissue>
    </source>
</reference>
<keyword evidence="3" id="KW-1185">Reference proteome</keyword>
<comment type="caution">
    <text evidence="2">The sequence shown here is derived from an EMBL/GenBank/DDBJ whole genome shotgun (WGS) entry which is preliminary data.</text>
</comment>
<accession>A0AA88Y841</accession>
<organism evidence="2 3">
    <name type="scientific">Pinctada imbricata</name>
    <name type="common">Atlantic pearl-oyster</name>
    <name type="synonym">Pinctada martensii</name>
    <dbReference type="NCBI Taxonomy" id="66713"/>
    <lineage>
        <taxon>Eukaryota</taxon>
        <taxon>Metazoa</taxon>
        <taxon>Spiralia</taxon>
        <taxon>Lophotrochozoa</taxon>
        <taxon>Mollusca</taxon>
        <taxon>Bivalvia</taxon>
        <taxon>Autobranchia</taxon>
        <taxon>Pteriomorphia</taxon>
        <taxon>Pterioida</taxon>
        <taxon>Pterioidea</taxon>
        <taxon>Pteriidae</taxon>
        <taxon>Pinctada</taxon>
    </lineage>
</organism>
<keyword evidence="1" id="KW-0812">Transmembrane</keyword>
<name>A0AA88Y841_PINIB</name>
<keyword evidence="1" id="KW-0472">Membrane</keyword>
<gene>
    <name evidence="2" type="ORF">FSP39_004757</name>
</gene>
<dbReference type="AlphaFoldDB" id="A0AA88Y841"/>
<dbReference type="Proteomes" id="UP001186944">
    <property type="component" value="Unassembled WGS sequence"/>
</dbReference>
<protein>
    <submittedName>
        <fullName evidence="2">Uncharacterized protein</fullName>
    </submittedName>
</protein>
<feature type="transmembrane region" description="Helical" evidence="1">
    <location>
        <begin position="75"/>
        <end position="104"/>
    </location>
</feature>
<keyword evidence="1" id="KW-1133">Transmembrane helix</keyword>
<feature type="transmembrane region" description="Helical" evidence="1">
    <location>
        <begin position="23"/>
        <end position="45"/>
    </location>
</feature>
<dbReference type="EMBL" id="VSWD01000008">
    <property type="protein sequence ID" value="KAK3094670.1"/>
    <property type="molecule type" value="Genomic_DNA"/>
</dbReference>
<sequence length="196" mass="22350">MMVGSILIYYFRIFERKYGSQKFMGHLLGTYIFSTMLEMALIYTLSRLEVRLDHFPSGPVELGRVMGIPMTGKSFQYFIGLQLATGSLESILVAMCGIVAGILWRHNFLKIQKLIFIPDFLGSLCHTIIGQFVESTEPSNPALPMGATLELQRQEQLDRLEQQVIWQSLRQQQMPMGQQAQVSNCINFILQLIEIL</sequence>
<evidence type="ECO:0000256" key="1">
    <source>
        <dbReference type="SAM" id="Phobius"/>
    </source>
</evidence>